<feature type="non-terminal residue" evidence="1">
    <location>
        <position position="408"/>
    </location>
</feature>
<organism evidence="1">
    <name type="scientific">marine sediment metagenome</name>
    <dbReference type="NCBI Taxonomy" id="412755"/>
    <lineage>
        <taxon>unclassified sequences</taxon>
        <taxon>metagenomes</taxon>
        <taxon>ecological metagenomes</taxon>
    </lineage>
</organism>
<gene>
    <name evidence="1" type="ORF">S01H1_13131</name>
</gene>
<sequence>QIEECSEFEPDDCSYHHKRELIKTVLTQESGKLYLIKYIPKEFLETAEFPVYTDLDISYGTAEQFSDTNEAAYYTRVTEVNTNKFVVCYNNSAIPGVGSCRAGTVSGTDITWGAINQFVADMSVGTPYIGLDKINTDKFALSYLDDDQSDEGYTRIGTTTGGTTINYGTATNVRNGSMQFSGLGQITTDYYAIAYTEGFGFDGYAVVCTDNNGTPDCGAESEFADAINSAQYNQVCPLNGTDTFVVNYHDDAAANWEARAADTTGTTIDSWGTNLILDNGGNGIYGGCDNIDTGTSQFVSVWGSFNNNYGLSVMCTVDASEDLTCGTQRTFGSENGDMAGNAVTKIDGDNFVISGEDRGDSEKGVSIYSSYSGTTITQGSEEDFHVNQTQFTAIDLISANKVVICYQD</sequence>
<accession>X0RX99</accession>
<proteinExistence type="predicted"/>
<evidence type="ECO:0000313" key="1">
    <source>
        <dbReference type="EMBL" id="GAF73439.1"/>
    </source>
</evidence>
<protein>
    <submittedName>
        <fullName evidence="1">Uncharacterized protein</fullName>
    </submittedName>
</protein>
<comment type="caution">
    <text evidence="1">The sequence shown here is derived from an EMBL/GenBank/DDBJ whole genome shotgun (WGS) entry which is preliminary data.</text>
</comment>
<dbReference type="AlphaFoldDB" id="X0RX99"/>
<name>X0RX99_9ZZZZ</name>
<feature type="non-terminal residue" evidence="1">
    <location>
        <position position="1"/>
    </location>
</feature>
<dbReference type="EMBL" id="BARS01006771">
    <property type="protein sequence ID" value="GAF73439.1"/>
    <property type="molecule type" value="Genomic_DNA"/>
</dbReference>
<reference evidence="1" key="1">
    <citation type="journal article" date="2014" name="Front. Microbiol.">
        <title>High frequency of phylogenetically diverse reductive dehalogenase-homologous genes in deep subseafloor sedimentary metagenomes.</title>
        <authorList>
            <person name="Kawai M."/>
            <person name="Futagami T."/>
            <person name="Toyoda A."/>
            <person name="Takaki Y."/>
            <person name="Nishi S."/>
            <person name="Hori S."/>
            <person name="Arai W."/>
            <person name="Tsubouchi T."/>
            <person name="Morono Y."/>
            <person name="Uchiyama I."/>
            <person name="Ito T."/>
            <person name="Fujiyama A."/>
            <person name="Inagaki F."/>
            <person name="Takami H."/>
        </authorList>
    </citation>
    <scope>NUCLEOTIDE SEQUENCE</scope>
    <source>
        <strain evidence="1">Expedition CK06-06</strain>
    </source>
</reference>